<reference evidence="13" key="1">
    <citation type="submission" date="2021-04" db="EMBL/GenBank/DDBJ databases">
        <title>Genomic features of Candidatus Phytoplasma meliae isolate ChTYXIII (1SrXIII-G).</title>
        <authorList>
            <person name="Fernandez F.D."/>
            <person name="Conci L.R."/>
        </authorList>
    </citation>
    <scope>NUCLEOTIDE SEQUENCE [LARGE SCALE GENOMIC DNA]</scope>
    <source>
        <strain evidence="13">ChTYXIII-Mo</strain>
    </source>
</reference>
<dbReference type="Proteomes" id="UP001195571">
    <property type="component" value="Unassembled WGS sequence"/>
</dbReference>
<evidence type="ECO:0000313" key="13">
    <source>
        <dbReference type="EMBL" id="MBP5835991.1"/>
    </source>
</evidence>
<comment type="caution">
    <text evidence="13">The sequence shown here is derived from an EMBL/GenBank/DDBJ whole genome shotgun (WGS) entry which is preliminary data.</text>
</comment>
<evidence type="ECO:0000256" key="9">
    <source>
        <dbReference type="ARBA" id="ARBA00022840"/>
    </source>
</evidence>
<evidence type="ECO:0000256" key="4">
    <source>
        <dbReference type="ARBA" id="ARBA00022490"/>
    </source>
</evidence>
<keyword evidence="5" id="KW-0808">Transferase</keyword>
<evidence type="ECO:0000256" key="6">
    <source>
        <dbReference type="ARBA" id="ARBA00022694"/>
    </source>
</evidence>
<comment type="subcellular location">
    <subcellularLocation>
        <location evidence="1">Cytoplasm</location>
    </subcellularLocation>
</comment>
<gene>
    <name evidence="13" type="ORF">CHTY_001995</name>
</gene>
<dbReference type="NCBIfam" id="TIGR00057">
    <property type="entry name" value="L-threonylcarbamoyladenylate synthase"/>
    <property type="match status" value="1"/>
</dbReference>
<dbReference type="InterPro" id="IPR006070">
    <property type="entry name" value="Sua5-like_dom"/>
</dbReference>
<dbReference type="Gene3D" id="3.90.870.10">
    <property type="entry name" value="DHBP synthase"/>
    <property type="match status" value="1"/>
</dbReference>
<evidence type="ECO:0000259" key="12">
    <source>
        <dbReference type="PROSITE" id="PS51163"/>
    </source>
</evidence>
<proteinExistence type="inferred from homology"/>
<evidence type="ECO:0000256" key="10">
    <source>
        <dbReference type="ARBA" id="ARBA00029774"/>
    </source>
</evidence>
<comment type="similarity">
    <text evidence="2">Belongs to the SUA5 family.</text>
</comment>
<dbReference type="InterPro" id="IPR050156">
    <property type="entry name" value="TC-AMP_synthase_SUA5"/>
</dbReference>
<evidence type="ECO:0000313" key="14">
    <source>
        <dbReference type="Proteomes" id="UP001195571"/>
    </source>
</evidence>
<dbReference type="PROSITE" id="PS51163">
    <property type="entry name" value="YRDC"/>
    <property type="match status" value="1"/>
</dbReference>
<dbReference type="PANTHER" id="PTHR17490:SF16">
    <property type="entry name" value="THREONYLCARBAMOYL-AMP SYNTHASE"/>
    <property type="match status" value="1"/>
</dbReference>
<feature type="domain" description="YrdC-like" evidence="12">
    <location>
        <begin position="1"/>
        <end position="183"/>
    </location>
</feature>
<keyword evidence="8" id="KW-0547">Nucleotide-binding</keyword>
<accession>A0ABS5CYE6</accession>
<evidence type="ECO:0000256" key="7">
    <source>
        <dbReference type="ARBA" id="ARBA00022695"/>
    </source>
</evidence>
<dbReference type="InterPro" id="IPR017945">
    <property type="entry name" value="DHBP_synth_RibB-like_a/b_dom"/>
</dbReference>
<evidence type="ECO:0000256" key="1">
    <source>
        <dbReference type="ARBA" id="ARBA00004496"/>
    </source>
</evidence>
<name>A0ABS5CYE6_9MOLU</name>
<evidence type="ECO:0000256" key="11">
    <source>
        <dbReference type="ARBA" id="ARBA00048366"/>
    </source>
</evidence>
<evidence type="ECO:0000256" key="2">
    <source>
        <dbReference type="ARBA" id="ARBA00007663"/>
    </source>
</evidence>
<dbReference type="RefSeq" id="WP_203552253.1">
    <property type="nucleotide sequence ID" value="NZ_JACAOD020000007.1"/>
</dbReference>
<dbReference type="EC" id="2.7.7.87" evidence="3"/>
<evidence type="ECO:0000256" key="3">
    <source>
        <dbReference type="ARBA" id="ARBA00012584"/>
    </source>
</evidence>
<keyword evidence="9" id="KW-0067">ATP-binding</keyword>
<dbReference type="Pfam" id="PF01300">
    <property type="entry name" value="Sua5_yciO_yrdC"/>
    <property type="match status" value="1"/>
</dbReference>
<keyword evidence="14" id="KW-1185">Reference proteome</keyword>
<protein>
    <recommendedName>
        <fullName evidence="10">L-threonylcarbamoyladenylate synthase</fullName>
        <ecNumber evidence="3">2.7.7.87</ecNumber>
    </recommendedName>
    <alternativeName>
        <fullName evidence="10">L-threonylcarbamoyladenylate synthase</fullName>
    </alternativeName>
</protein>
<comment type="catalytic activity">
    <reaction evidence="11">
        <text>L-threonine + hydrogencarbonate + ATP = L-threonylcarbamoyladenylate + diphosphate + H2O</text>
        <dbReference type="Rhea" id="RHEA:36407"/>
        <dbReference type="ChEBI" id="CHEBI:15377"/>
        <dbReference type="ChEBI" id="CHEBI:17544"/>
        <dbReference type="ChEBI" id="CHEBI:30616"/>
        <dbReference type="ChEBI" id="CHEBI:33019"/>
        <dbReference type="ChEBI" id="CHEBI:57926"/>
        <dbReference type="ChEBI" id="CHEBI:73682"/>
        <dbReference type="EC" id="2.7.7.87"/>
    </reaction>
</comment>
<keyword evidence="6" id="KW-0819">tRNA processing</keyword>
<sequence length="195" mass="22140">MNKIPQFPYANDKPNIIIFPTDTVYGMGTLLYDQIGLEQIYQLKKRPINKDILVLCASLKQAQSLVEFSSVSLQLVARFWPGPLTLIMKTTPAYFQKTQAMSLGVRIPNHPLALELLQKYGPLKTTSVNESKQPPLNDYHQICQIYRQKVAFVYPNHYPMAQISSTIVQLTDAKNTILREGPLDSSIIKHILKQP</sequence>
<evidence type="ECO:0000256" key="8">
    <source>
        <dbReference type="ARBA" id="ARBA00022741"/>
    </source>
</evidence>
<evidence type="ECO:0000256" key="5">
    <source>
        <dbReference type="ARBA" id="ARBA00022679"/>
    </source>
</evidence>
<dbReference type="SUPFAM" id="SSF55821">
    <property type="entry name" value="YrdC/RibB"/>
    <property type="match status" value="1"/>
</dbReference>
<dbReference type="PANTHER" id="PTHR17490">
    <property type="entry name" value="SUA5"/>
    <property type="match status" value="1"/>
</dbReference>
<dbReference type="EMBL" id="JACAOD020000007">
    <property type="protein sequence ID" value="MBP5835991.1"/>
    <property type="molecule type" value="Genomic_DNA"/>
</dbReference>
<keyword evidence="7" id="KW-0548">Nucleotidyltransferase</keyword>
<keyword evidence="4" id="KW-0963">Cytoplasm</keyword>
<organism evidence="13 14">
    <name type="scientific">Candidatus Phytoplasma meliae</name>
    <dbReference type="NCBI Taxonomy" id="1848402"/>
    <lineage>
        <taxon>Bacteria</taxon>
        <taxon>Bacillati</taxon>
        <taxon>Mycoplasmatota</taxon>
        <taxon>Mollicutes</taxon>
        <taxon>Acholeplasmatales</taxon>
        <taxon>Acholeplasmataceae</taxon>
        <taxon>Candidatus Phytoplasma</taxon>
        <taxon>16SrXIII (Mexican periwinkle virescence group)</taxon>
    </lineage>
</organism>